<sequence>MNENHGKQSSISNTPCDFLRISRDVVFCRFWQKWENRPKSLLEGDFTSPVGPIEASTPMDDSI</sequence>
<gene>
    <name evidence="2" type="ORF">OUZ56_000796</name>
</gene>
<evidence type="ECO:0000313" key="2">
    <source>
        <dbReference type="EMBL" id="KAK4018751.1"/>
    </source>
</evidence>
<evidence type="ECO:0000313" key="3">
    <source>
        <dbReference type="Proteomes" id="UP001234178"/>
    </source>
</evidence>
<keyword evidence="3" id="KW-1185">Reference proteome</keyword>
<reference evidence="2 3" key="1">
    <citation type="journal article" date="2023" name="Nucleic Acids Res.">
        <title>The hologenome of Daphnia magna reveals possible DNA methylation and microbiome-mediated evolution of the host genome.</title>
        <authorList>
            <person name="Chaturvedi A."/>
            <person name="Li X."/>
            <person name="Dhandapani V."/>
            <person name="Marshall H."/>
            <person name="Kissane S."/>
            <person name="Cuenca-Cambronero M."/>
            <person name="Asole G."/>
            <person name="Calvet F."/>
            <person name="Ruiz-Romero M."/>
            <person name="Marangio P."/>
            <person name="Guigo R."/>
            <person name="Rago D."/>
            <person name="Mirbahai L."/>
            <person name="Eastwood N."/>
            <person name="Colbourne J.K."/>
            <person name="Zhou J."/>
            <person name="Mallon E."/>
            <person name="Orsini L."/>
        </authorList>
    </citation>
    <scope>NUCLEOTIDE SEQUENCE [LARGE SCALE GENOMIC DNA]</scope>
    <source>
        <strain evidence="2">LRV0_1</strain>
    </source>
</reference>
<organism evidence="2 3">
    <name type="scientific">Daphnia magna</name>
    <dbReference type="NCBI Taxonomy" id="35525"/>
    <lineage>
        <taxon>Eukaryota</taxon>
        <taxon>Metazoa</taxon>
        <taxon>Ecdysozoa</taxon>
        <taxon>Arthropoda</taxon>
        <taxon>Crustacea</taxon>
        <taxon>Branchiopoda</taxon>
        <taxon>Diplostraca</taxon>
        <taxon>Cladocera</taxon>
        <taxon>Anomopoda</taxon>
        <taxon>Daphniidae</taxon>
        <taxon>Daphnia</taxon>
    </lineage>
</organism>
<accession>A0ABR0A0S8</accession>
<protein>
    <submittedName>
        <fullName evidence="2">Uncharacterized protein</fullName>
    </submittedName>
</protein>
<comment type="caution">
    <text evidence="2">The sequence shown here is derived from an EMBL/GenBank/DDBJ whole genome shotgun (WGS) entry which is preliminary data.</text>
</comment>
<dbReference type="Proteomes" id="UP001234178">
    <property type="component" value="Unassembled WGS sequence"/>
</dbReference>
<feature type="region of interest" description="Disordered" evidence="1">
    <location>
        <begin position="41"/>
        <end position="63"/>
    </location>
</feature>
<proteinExistence type="predicted"/>
<evidence type="ECO:0000256" key="1">
    <source>
        <dbReference type="SAM" id="MobiDB-lite"/>
    </source>
</evidence>
<dbReference type="EMBL" id="JAOYFB010000036">
    <property type="protein sequence ID" value="KAK4018751.1"/>
    <property type="molecule type" value="Genomic_DNA"/>
</dbReference>
<name>A0ABR0A0S8_9CRUS</name>